<evidence type="ECO:0000256" key="2">
    <source>
        <dbReference type="ARBA" id="ARBA00022803"/>
    </source>
</evidence>
<dbReference type="InterPro" id="IPR011990">
    <property type="entry name" value="TPR-like_helical_dom_sf"/>
</dbReference>
<dbReference type="SMART" id="SM00028">
    <property type="entry name" value="TPR"/>
    <property type="match status" value="4"/>
</dbReference>
<dbReference type="EMBL" id="JAHGAV010000015">
    <property type="protein sequence ID" value="KAG6938822.1"/>
    <property type="molecule type" value="Genomic_DNA"/>
</dbReference>
<keyword evidence="3" id="KW-1015">Disulfide bond</keyword>
<dbReference type="GO" id="GO:0034975">
    <property type="term" value="P:protein folding in endoplasmic reticulum"/>
    <property type="evidence" value="ECO:0007669"/>
    <property type="project" value="TreeGrafter"/>
</dbReference>
<dbReference type="OrthoDB" id="1726119at2759"/>
<dbReference type="PANTHER" id="PTHR44140:SF3">
    <property type="entry name" value="DNAJ HOMOLOG SUBFAMILY C MEMBER 3"/>
    <property type="match status" value="1"/>
</dbReference>
<dbReference type="SUPFAM" id="SSF48452">
    <property type="entry name" value="TPR-like"/>
    <property type="match status" value="1"/>
</dbReference>
<proteinExistence type="predicted"/>
<dbReference type="Pfam" id="PF13181">
    <property type="entry name" value="TPR_8"/>
    <property type="match status" value="1"/>
</dbReference>
<evidence type="ECO:0000313" key="6">
    <source>
        <dbReference type="EMBL" id="KAG6938822.1"/>
    </source>
</evidence>
<feature type="signal peptide" evidence="5">
    <location>
        <begin position="1"/>
        <end position="31"/>
    </location>
</feature>
<keyword evidence="2 4" id="KW-0802">TPR repeat</keyword>
<evidence type="ECO:0000256" key="5">
    <source>
        <dbReference type="SAM" id="SignalP"/>
    </source>
</evidence>
<dbReference type="Proteomes" id="UP000765507">
    <property type="component" value="Unassembled WGS sequence"/>
</dbReference>
<sequence length="243" mass="27050">MVSASACAGQVGAVLPLLLVLFDLLGEGVECGINAEVEKQLEMGKKLLAAGQLADALSHFHAAIEGDSDNYIAYYRRATVYLAMGKSKAAIRDLSKVVELKQDFTSARLQRGHLLLKQGKFDEAEEDFKNVLKSSPSDNEEKEARSQLMKSDELQRLRSQALLLYHQEDYTTAISLLDGILEVCVWDAELRELRAECYIKEGEPGKAISDLKAATKLKNDNTEAFYKISTIYYQLGDHELSLR</sequence>
<dbReference type="InterPro" id="IPR019734">
    <property type="entry name" value="TPR_rpt"/>
</dbReference>
<evidence type="ECO:0000313" key="7">
    <source>
        <dbReference type="Proteomes" id="UP000765507"/>
    </source>
</evidence>
<keyword evidence="5" id="KW-0732">Signal</keyword>
<feature type="repeat" description="TPR" evidence="4">
    <location>
        <begin position="105"/>
        <end position="138"/>
    </location>
</feature>
<evidence type="ECO:0000256" key="3">
    <source>
        <dbReference type="ARBA" id="ARBA00023157"/>
    </source>
</evidence>
<gene>
    <name evidence="6" type="primary">DNAJC3</name>
    <name evidence="6" type="ORF">G0U57_004470</name>
</gene>
<dbReference type="PROSITE" id="PS50005">
    <property type="entry name" value="TPR"/>
    <property type="match status" value="2"/>
</dbReference>
<feature type="repeat" description="TPR" evidence="4">
    <location>
        <begin position="71"/>
        <end position="104"/>
    </location>
</feature>
<accession>A0A8T1TBG4</accession>
<keyword evidence="7" id="KW-1185">Reference proteome</keyword>
<dbReference type="AlphaFoldDB" id="A0A8T1TBG4"/>
<organism evidence="6 7">
    <name type="scientific">Chelydra serpentina</name>
    <name type="common">Snapping turtle</name>
    <name type="synonym">Testudo serpentina</name>
    <dbReference type="NCBI Taxonomy" id="8475"/>
    <lineage>
        <taxon>Eukaryota</taxon>
        <taxon>Metazoa</taxon>
        <taxon>Chordata</taxon>
        <taxon>Craniata</taxon>
        <taxon>Vertebrata</taxon>
        <taxon>Euteleostomi</taxon>
        <taxon>Archelosauria</taxon>
        <taxon>Testudinata</taxon>
        <taxon>Testudines</taxon>
        <taxon>Cryptodira</taxon>
        <taxon>Durocryptodira</taxon>
        <taxon>Americhelydia</taxon>
        <taxon>Chelydroidea</taxon>
        <taxon>Chelydridae</taxon>
        <taxon>Chelydra</taxon>
    </lineage>
</organism>
<dbReference type="GO" id="GO:0005783">
    <property type="term" value="C:endoplasmic reticulum"/>
    <property type="evidence" value="ECO:0007669"/>
    <property type="project" value="TreeGrafter"/>
</dbReference>
<reference evidence="6 7" key="1">
    <citation type="journal article" date="2020" name="G3 (Bethesda)">
        <title>Draft Genome of the Common Snapping Turtle, Chelydra serpentina, a Model for Phenotypic Plasticity in Reptiles.</title>
        <authorList>
            <person name="Das D."/>
            <person name="Singh S.K."/>
            <person name="Bierstedt J."/>
            <person name="Erickson A."/>
            <person name="Galli G.L.J."/>
            <person name="Crossley D.A. 2nd"/>
            <person name="Rhen T."/>
        </authorList>
    </citation>
    <scope>NUCLEOTIDE SEQUENCE [LARGE SCALE GENOMIC DNA]</scope>
    <source>
        <strain evidence="6">KW</strain>
    </source>
</reference>
<keyword evidence="1" id="KW-0677">Repeat</keyword>
<evidence type="ECO:0000256" key="1">
    <source>
        <dbReference type="ARBA" id="ARBA00022737"/>
    </source>
</evidence>
<dbReference type="Pfam" id="PF13432">
    <property type="entry name" value="TPR_16"/>
    <property type="match status" value="1"/>
</dbReference>
<comment type="caution">
    <text evidence="6">The sequence shown here is derived from an EMBL/GenBank/DDBJ whole genome shotgun (WGS) entry which is preliminary data.</text>
</comment>
<dbReference type="PANTHER" id="PTHR44140">
    <property type="entry name" value="LD25575P"/>
    <property type="match status" value="1"/>
</dbReference>
<evidence type="ECO:0000256" key="4">
    <source>
        <dbReference type="PROSITE-ProRule" id="PRU00339"/>
    </source>
</evidence>
<feature type="chain" id="PRO_5035909600" evidence="5">
    <location>
        <begin position="32"/>
        <end position="243"/>
    </location>
</feature>
<keyword evidence="6" id="KW-0346">Stress response</keyword>
<dbReference type="Gene3D" id="1.25.40.10">
    <property type="entry name" value="Tetratricopeptide repeat domain"/>
    <property type="match status" value="1"/>
</dbReference>
<protein>
    <submittedName>
        <fullName evidence="6">DnaJ heat shock protein family (Hsp40) member C3</fullName>
    </submittedName>
</protein>
<dbReference type="InterPro" id="IPR051727">
    <property type="entry name" value="DnaJ_C3_Co-chaperones"/>
</dbReference>
<name>A0A8T1TBG4_CHESE</name>
<dbReference type="Pfam" id="PF14559">
    <property type="entry name" value="TPR_19"/>
    <property type="match status" value="1"/>
</dbReference>
<dbReference type="GO" id="GO:0051087">
    <property type="term" value="F:protein-folding chaperone binding"/>
    <property type="evidence" value="ECO:0007669"/>
    <property type="project" value="TreeGrafter"/>
</dbReference>
<dbReference type="GO" id="GO:0051787">
    <property type="term" value="F:misfolded protein binding"/>
    <property type="evidence" value="ECO:0007669"/>
    <property type="project" value="TreeGrafter"/>
</dbReference>